<dbReference type="InterPro" id="IPR047951">
    <property type="entry name" value="Transpos_ISL3"/>
</dbReference>
<keyword evidence="3" id="KW-1185">Reference proteome</keyword>
<organism evidence="2 3">
    <name type="scientific">Nocardiopsis rhodophaea</name>
    <dbReference type="NCBI Taxonomy" id="280238"/>
    <lineage>
        <taxon>Bacteria</taxon>
        <taxon>Bacillati</taxon>
        <taxon>Actinomycetota</taxon>
        <taxon>Actinomycetes</taxon>
        <taxon>Streptosporangiales</taxon>
        <taxon>Nocardiopsidaceae</taxon>
        <taxon>Nocardiopsis</taxon>
    </lineage>
</organism>
<sequence>MGSLNLLYKYVNQGRAEADRSAVSPRAFSELLLARPQRLAAEQRQTLTGLMAACPEMDRLAGHIRSFARLLSPAPRNAEILREWITAVREDGLPHLHAFTRGLDQDRDAVESAVACSYHNGGTEGVNTRSKLIKGQIYGRVGFPLLHHRILLG</sequence>
<accession>A0ABP5EN88</accession>
<protein>
    <recommendedName>
        <fullName evidence="1">Transposase IS204/IS1001/IS1096/IS1165 DDE domain-containing protein</fullName>
    </recommendedName>
</protein>
<dbReference type="PANTHER" id="PTHR33498:SF1">
    <property type="entry name" value="TRANSPOSASE FOR INSERTION SEQUENCE ELEMENT IS1557"/>
    <property type="match status" value="1"/>
</dbReference>
<feature type="domain" description="Transposase IS204/IS1001/IS1096/IS1165 DDE" evidence="1">
    <location>
        <begin position="29"/>
        <end position="139"/>
    </location>
</feature>
<reference evidence="3" key="1">
    <citation type="journal article" date="2019" name="Int. J. Syst. Evol. Microbiol.">
        <title>The Global Catalogue of Microorganisms (GCM) 10K type strain sequencing project: providing services to taxonomists for standard genome sequencing and annotation.</title>
        <authorList>
            <consortium name="The Broad Institute Genomics Platform"/>
            <consortium name="The Broad Institute Genome Sequencing Center for Infectious Disease"/>
            <person name="Wu L."/>
            <person name="Ma J."/>
        </authorList>
    </citation>
    <scope>NUCLEOTIDE SEQUENCE [LARGE SCALE GENOMIC DNA]</scope>
    <source>
        <strain evidence="3">JCM 15313</strain>
    </source>
</reference>
<dbReference type="Pfam" id="PF01610">
    <property type="entry name" value="DDE_Tnp_ISL3"/>
    <property type="match status" value="1"/>
</dbReference>
<comment type="caution">
    <text evidence="2">The sequence shown here is derived from an EMBL/GenBank/DDBJ whole genome shotgun (WGS) entry which is preliminary data.</text>
</comment>
<dbReference type="PANTHER" id="PTHR33498">
    <property type="entry name" value="TRANSPOSASE FOR INSERTION SEQUENCE ELEMENT IS1557"/>
    <property type="match status" value="1"/>
</dbReference>
<name>A0ABP5EN88_9ACTN</name>
<dbReference type="Proteomes" id="UP001501585">
    <property type="component" value="Unassembled WGS sequence"/>
</dbReference>
<evidence type="ECO:0000313" key="3">
    <source>
        <dbReference type="Proteomes" id="UP001501585"/>
    </source>
</evidence>
<dbReference type="InterPro" id="IPR002560">
    <property type="entry name" value="Transposase_DDE"/>
</dbReference>
<dbReference type="EMBL" id="BAAAPC010000013">
    <property type="protein sequence ID" value="GAA2003206.1"/>
    <property type="molecule type" value="Genomic_DNA"/>
</dbReference>
<gene>
    <name evidence="2" type="ORF">GCM10009799_32930</name>
</gene>
<proteinExistence type="predicted"/>
<evidence type="ECO:0000259" key="1">
    <source>
        <dbReference type="Pfam" id="PF01610"/>
    </source>
</evidence>
<evidence type="ECO:0000313" key="2">
    <source>
        <dbReference type="EMBL" id="GAA2003206.1"/>
    </source>
</evidence>